<evidence type="ECO:0000256" key="1">
    <source>
        <dbReference type="ARBA" id="ARBA00004651"/>
    </source>
</evidence>
<organism evidence="10 11">
    <name type="scientific">Microlunatus parietis</name>
    <dbReference type="NCBI Taxonomy" id="682979"/>
    <lineage>
        <taxon>Bacteria</taxon>
        <taxon>Bacillati</taxon>
        <taxon>Actinomycetota</taxon>
        <taxon>Actinomycetes</taxon>
        <taxon>Propionibacteriales</taxon>
        <taxon>Propionibacteriaceae</taxon>
        <taxon>Microlunatus</taxon>
    </lineage>
</organism>
<evidence type="ECO:0000256" key="8">
    <source>
        <dbReference type="SAM" id="MobiDB-lite"/>
    </source>
</evidence>
<keyword evidence="4" id="KW-1003">Cell membrane</keyword>
<keyword evidence="3" id="KW-0813">Transport</keyword>
<evidence type="ECO:0000256" key="3">
    <source>
        <dbReference type="ARBA" id="ARBA00022448"/>
    </source>
</evidence>
<dbReference type="PANTHER" id="PTHR30472:SF67">
    <property type="entry name" value="PERMEASE OF ABC TRANSPORTER-RELATED"/>
    <property type="match status" value="1"/>
</dbReference>
<keyword evidence="5 9" id="KW-0812">Transmembrane</keyword>
<dbReference type="GO" id="GO:0033214">
    <property type="term" value="P:siderophore-iron import into cell"/>
    <property type="evidence" value="ECO:0007669"/>
    <property type="project" value="TreeGrafter"/>
</dbReference>
<dbReference type="RefSeq" id="WP_312878873.1">
    <property type="nucleotide sequence ID" value="NZ_JACCBU010000001.1"/>
</dbReference>
<feature type="transmembrane region" description="Helical" evidence="9">
    <location>
        <begin position="173"/>
        <end position="196"/>
    </location>
</feature>
<feature type="compositionally biased region" description="Low complexity" evidence="8">
    <location>
        <begin position="7"/>
        <end position="18"/>
    </location>
</feature>
<evidence type="ECO:0000313" key="11">
    <source>
        <dbReference type="Proteomes" id="UP000569914"/>
    </source>
</evidence>
<comment type="caution">
    <text evidence="10">The sequence shown here is derived from an EMBL/GenBank/DDBJ whole genome shotgun (WGS) entry which is preliminary data.</text>
</comment>
<dbReference type="EMBL" id="JACCBU010000001">
    <property type="protein sequence ID" value="NYE70382.1"/>
    <property type="molecule type" value="Genomic_DNA"/>
</dbReference>
<feature type="region of interest" description="Disordered" evidence="8">
    <location>
        <begin position="1"/>
        <end position="21"/>
    </location>
</feature>
<feature type="transmembrane region" description="Helical" evidence="9">
    <location>
        <begin position="144"/>
        <end position="161"/>
    </location>
</feature>
<feature type="transmembrane region" description="Helical" evidence="9">
    <location>
        <begin position="332"/>
        <end position="351"/>
    </location>
</feature>
<evidence type="ECO:0000256" key="7">
    <source>
        <dbReference type="ARBA" id="ARBA00023136"/>
    </source>
</evidence>
<dbReference type="GO" id="GO:0022857">
    <property type="term" value="F:transmembrane transporter activity"/>
    <property type="evidence" value="ECO:0007669"/>
    <property type="project" value="InterPro"/>
</dbReference>
<evidence type="ECO:0000256" key="9">
    <source>
        <dbReference type="SAM" id="Phobius"/>
    </source>
</evidence>
<protein>
    <submittedName>
        <fullName evidence="10">Iron complex transport system permease protein</fullName>
    </submittedName>
</protein>
<dbReference type="SUPFAM" id="SSF81345">
    <property type="entry name" value="ABC transporter involved in vitamin B12 uptake, BtuC"/>
    <property type="match status" value="1"/>
</dbReference>
<dbReference type="GO" id="GO:0005886">
    <property type="term" value="C:plasma membrane"/>
    <property type="evidence" value="ECO:0007669"/>
    <property type="project" value="UniProtKB-SubCell"/>
</dbReference>
<dbReference type="FunFam" id="1.10.3470.10:FF:000001">
    <property type="entry name" value="Vitamin B12 ABC transporter permease BtuC"/>
    <property type="match status" value="1"/>
</dbReference>
<sequence length="357" mass="35706">MTAVITRSPAAPSESPRPTGRRAGTPVWLVGLVLVILLAASVLAATAVGASGLGPAHVLQSIGHHLGLTPVGLPRLDDAIIFDLRLPRVLTAALVGAALALSGAVMQTLTQNPLADPYLLGLSSGAALGAVSVLLLGVGLVLPLAAFLGAMLALAGALALAGRAATRGSTRIVLAGIAVAQICSAGTSFVIFSNAQGDSYREVLAWLMGSLGGADWSSLAVAGPIIVAAGLVLLGYARSLDAFAFGDQLAGSLGVATGPTRMILLGLVALLTGSAVAVSGAIGFLGLTLPHAVRFVTGPAHARLLPVLAPAGAIFLVWTDTAARTVLAPEEVPVGILTALIGAPVFCVLLWRQRRAA</sequence>
<evidence type="ECO:0000256" key="5">
    <source>
        <dbReference type="ARBA" id="ARBA00022692"/>
    </source>
</evidence>
<dbReference type="CDD" id="cd06550">
    <property type="entry name" value="TM_ABC_iron-siderophores_like"/>
    <property type="match status" value="1"/>
</dbReference>
<evidence type="ECO:0000256" key="4">
    <source>
        <dbReference type="ARBA" id="ARBA00022475"/>
    </source>
</evidence>
<evidence type="ECO:0000313" key="10">
    <source>
        <dbReference type="EMBL" id="NYE70382.1"/>
    </source>
</evidence>
<proteinExistence type="inferred from homology"/>
<dbReference type="InterPro" id="IPR037294">
    <property type="entry name" value="ABC_BtuC-like"/>
</dbReference>
<feature type="transmembrane region" description="Helical" evidence="9">
    <location>
        <begin position="216"/>
        <end position="237"/>
    </location>
</feature>
<feature type="transmembrane region" description="Helical" evidence="9">
    <location>
        <begin position="86"/>
        <end position="106"/>
    </location>
</feature>
<evidence type="ECO:0000256" key="2">
    <source>
        <dbReference type="ARBA" id="ARBA00007935"/>
    </source>
</evidence>
<gene>
    <name evidence="10" type="ORF">BKA15_001711</name>
</gene>
<dbReference type="Pfam" id="PF01032">
    <property type="entry name" value="FecCD"/>
    <property type="match status" value="1"/>
</dbReference>
<dbReference type="PANTHER" id="PTHR30472">
    <property type="entry name" value="FERRIC ENTEROBACTIN TRANSPORT SYSTEM PERMEASE PROTEIN"/>
    <property type="match status" value="1"/>
</dbReference>
<feature type="transmembrane region" description="Helical" evidence="9">
    <location>
        <begin position="118"/>
        <end position="138"/>
    </location>
</feature>
<comment type="similarity">
    <text evidence="2">Belongs to the binding-protein-dependent transport system permease family. FecCD subfamily.</text>
</comment>
<keyword evidence="7 9" id="KW-0472">Membrane</keyword>
<keyword evidence="11" id="KW-1185">Reference proteome</keyword>
<accession>A0A7Y9LA82</accession>
<name>A0A7Y9LA82_9ACTN</name>
<reference evidence="10 11" key="1">
    <citation type="submission" date="2020-07" db="EMBL/GenBank/DDBJ databases">
        <title>Sequencing the genomes of 1000 actinobacteria strains.</title>
        <authorList>
            <person name="Klenk H.-P."/>
        </authorList>
    </citation>
    <scope>NUCLEOTIDE SEQUENCE [LARGE SCALE GENOMIC DNA]</scope>
    <source>
        <strain evidence="10 11">DSM 22083</strain>
    </source>
</reference>
<evidence type="ECO:0000256" key="6">
    <source>
        <dbReference type="ARBA" id="ARBA00022989"/>
    </source>
</evidence>
<feature type="transmembrane region" description="Helical" evidence="9">
    <location>
        <begin position="27"/>
        <end position="50"/>
    </location>
</feature>
<dbReference type="Proteomes" id="UP000569914">
    <property type="component" value="Unassembled WGS sequence"/>
</dbReference>
<keyword evidence="6 9" id="KW-1133">Transmembrane helix</keyword>
<dbReference type="Gene3D" id="1.10.3470.10">
    <property type="entry name" value="ABC transporter involved in vitamin B12 uptake, BtuC"/>
    <property type="match status" value="1"/>
</dbReference>
<dbReference type="AlphaFoldDB" id="A0A7Y9LA82"/>
<dbReference type="InterPro" id="IPR000522">
    <property type="entry name" value="ABC_transptr_permease_BtuC"/>
</dbReference>
<comment type="subcellular location">
    <subcellularLocation>
        <location evidence="1">Cell membrane</location>
        <topology evidence="1">Multi-pass membrane protein</topology>
    </subcellularLocation>
</comment>